<reference evidence="3" key="1">
    <citation type="submission" date="2021-01" db="EMBL/GenBank/DDBJ databases">
        <authorList>
            <person name="Corre E."/>
            <person name="Pelletier E."/>
            <person name="Niang G."/>
            <person name="Scheremetjew M."/>
            <person name="Finn R."/>
            <person name="Kale V."/>
            <person name="Holt S."/>
            <person name="Cochrane G."/>
            <person name="Meng A."/>
            <person name="Brown T."/>
            <person name="Cohen L."/>
        </authorList>
    </citation>
    <scope>NUCLEOTIDE SEQUENCE</scope>
</reference>
<organism evidence="3">
    <name type="scientific">Noctiluca scintillans</name>
    <name type="common">Sea sparkle</name>
    <name type="synonym">Red tide dinoflagellate</name>
    <dbReference type="NCBI Taxonomy" id="2966"/>
    <lineage>
        <taxon>Eukaryota</taxon>
        <taxon>Sar</taxon>
        <taxon>Alveolata</taxon>
        <taxon>Dinophyceae</taxon>
        <taxon>Noctilucales</taxon>
        <taxon>Noctilucaceae</taxon>
        <taxon>Noctiluca</taxon>
    </lineage>
</organism>
<dbReference type="InterPro" id="IPR012677">
    <property type="entry name" value="Nucleotide-bd_a/b_plait_sf"/>
</dbReference>
<name>A0A7S1AAS7_NOCSC</name>
<evidence type="ECO:0000259" key="2">
    <source>
        <dbReference type="Pfam" id="PF04059"/>
    </source>
</evidence>
<evidence type="ECO:0000256" key="1">
    <source>
        <dbReference type="SAM" id="MobiDB-lite"/>
    </source>
</evidence>
<accession>A0A7S1AAS7</accession>
<evidence type="ECO:0000313" key="3">
    <source>
        <dbReference type="EMBL" id="CAD8847374.1"/>
    </source>
</evidence>
<dbReference type="AlphaFoldDB" id="A0A7S1AAS7"/>
<sequence>MPTFVCKNTFISLKDGDEKQSTRSLFRSKSEEPSPRPVNSDLVDETATLQLMRLNSFFSDTTCATSGVSDDLTSTESENEDLPITVQHENDIVRELRDLQRRLREALSLSSPPQAASARLCCGDFSEELRGSHVREASSSPNTHTRDASVRQSHSPTTIVIRNVPKTHAQTDLIAELEGLGFAGTFDFLHLPLGKDVTFNLGYAFVNFIGHTFARQCTEALQGYTFQCEEGSSGTSASVDVAHIQGLGPNMMHFENSAVNSSKHIERRPVVVANLSQLIG</sequence>
<dbReference type="Gene3D" id="3.30.70.330">
    <property type="match status" value="1"/>
</dbReference>
<dbReference type="Pfam" id="PF04059">
    <property type="entry name" value="RRM_2"/>
    <property type="match status" value="1"/>
</dbReference>
<feature type="domain" description="Mei2-like C-terminal RNA recognition motif" evidence="2">
    <location>
        <begin position="157"/>
        <end position="248"/>
    </location>
</feature>
<feature type="region of interest" description="Disordered" evidence="1">
    <location>
        <begin position="132"/>
        <end position="156"/>
    </location>
</feature>
<feature type="region of interest" description="Disordered" evidence="1">
    <location>
        <begin position="21"/>
        <end position="42"/>
    </location>
</feature>
<gene>
    <name evidence="3" type="ORF">NSCI0253_LOCUS21724</name>
</gene>
<dbReference type="EMBL" id="HBFQ01030840">
    <property type="protein sequence ID" value="CAD8847374.1"/>
    <property type="molecule type" value="Transcribed_RNA"/>
</dbReference>
<protein>
    <recommendedName>
        <fullName evidence="2">Mei2-like C-terminal RNA recognition motif domain-containing protein</fullName>
    </recommendedName>
</protein>
<proteinExistence type="predicted"/>
<dbReference type="SUPFAM" id="SSF54928">
    <property type="entry name" value="RNA-binding domain, RBD"/>
    <property type="match status" value="1"/>
</dbReference>
<dbReference type="InterPro" id="IPR035979">
    <property type="entry name" value="RBD_domain_sf"/>
</dbReference>
<dbReference type="InterPro" id="IPR007201">
    <property type="entry name" value="Mei2-like_Rrm_C"/>
</dbReference>
<dbReference type="GO" id="GO:0003676">
    <property type="term" value="F:nucleic acid binding"/>
    <property type="evidence" value="ECO:0007669"/>
    <property type="project" value="InterPro"/>
</dbReference>